<dbReference type="EMBL" id="JACHGK010000021">
    <property type="protein sequence ID" value="MBB6447437.1"/>
    <property type="molecule type" value="Genomic_DNA"/>
</dbReference>
<organism evidence="1 2">
    <name type="scientific">Bacillus benzoevorans</name>
    <dbReference type="NCBI Taxonomy" id="1456"/>
    <lineage>
        <taxon>Bacteria</taxon>
        <taxon>Bacillati</taxon>
        <taxon>Bacillota</taxon>
        <taxon>Bacilli</taxon>
        <taxon>Bacillales</taxon>
        <taxon>Bacillaceae</taxon>
        <taxon>Bacillus</taxon>
    </lineage>
</organism>
<sequence>MDFNKVTGRMMLVWNQLKPPVKKKELEYHISKQGTCLMKKFIVSYEPGAKIGRLIPNGFASCLFHHGMSAILEDGFITEPTIWDQNIIIELERLYQQAQLTSKEGFVKIQEYIAGLYESSDVEWITLRDLLSRYNGYIRNAERLPVPQRLEHTIHRKMKESLEIWASVMNHPF</sequence>
<comment type="caution">
    <text evidence="1">The sequence shown here is derived from an EMBL/GenBank/DDBJ whole genome shotgun (WGS) entry which is preliminary data.</text>
</comment>
<name>A0A7X0HWX5_9BACI</name>
<reference evidence="1 2" key="1">
    <citation type="submission" date="2020-08" db="EMBL/GenBank/DDBJ databases">
        <title>Genomic Encyclopedia of Type Strains, Phase IV (KMG-IV): sequencing the most valuable type-strain genomes for metagenomic binning, comparative biology and taxonomic classification.</title>
        <authorList>
            <person name="Goeker M."/>
        </authorList>
    </citation>
    <scope>NUCLEOTIDE SEQUENCE [LARGE SCALE GENOMIC DNA]</scope>
    <source>
        <strain evidence="1 2">DSM 5391</strain>
    </source>
</reference>
<gene>
    <name evidence="1" type="ORF">HNR53_004117</name>
</gene>
<evidence type="ECO:0000313" key="1">
    <source>
        <dbReference type="EMBL" id="MBB6447437.1"/>
    </source>
</evidence>
<proteinExistence type="predicted"/>
<evidence type="ECO:0000313" key="2">
    <source>
        <dbReference type="Proteomes" id="UP000531594"/>
    </source>
</evidence>
<protein>
    <submittedName>
        <fullName evidence="1">Uncharacterized protein</fullName>
    </submittedName>
</protein>
<dbReference type="Proteomes" id="UP000531594">
    <property type="component" value="Unassembled WGS sequence"/>
</dbReference>
<accession>A0A7X0HWX5</accession>
<dbReference type="AlphaFoldDB" id="A0A7X0HWX5"/>
<dbReference type="RefSeq" id="WP_377802186.1">
    <property type="nucleotide sequence ID" value="NZ_JBHLZA010000063.1"/>
</dbReference>
<keyword evidence="2" id="KW-1185">Reference proteome</keyword>